<accession>T4VSL1</accession>
<evidence type="ECO:0000313" key="1">
    <source>
        <dbReference type="EMBL" id="EQK43667.1"/>
    </source>
</evidence>
<dbReference type="PATRIC" id="fig|1233171.3.peg.2498"/>
<name>T4VSL1_PARBF</name>
<dbReference type="AlphaFoldDB" id="T4VSL1"/>
<evidence type="ECO:0000313" key="2">
    <source>
        <dbReference type="Proteomes" id="UP000015688"/>
    </source>
</evidence>
<gene>
    <name evidence="1" type="ORF">C672_2611</name>
</gene>
<sequence length="49" mass="5934">MYVTQNILWDKIIIKMIDLYIPFIYEESIAENSAFIRFREKSMVYLNGI</sequence>
<organism evidence="1 2">
    <name type="scientific">Paraclostridium bifermentans ATCC 638 = DSM 14991</name>
    <dbReference type="NCBI Taxonomy" id="1233171"/>
    <lineage>
        <taxon>Bacteria</taxon>
        <taxon>Bacillati</taxon>
        <taxon>Bacillota</taxon>
        <taxon>Clostridia</taxon>
        <taxon>Peptostreptococcales</taxon>
        <taxon>Peptostreptococcaceae</taxon>
        <taxon>Paraclostridium</taxon>
    </lineage>
</organism>
<protein>
    <submittedName>
        <fullName evidence="1">Uncharacterized protein</fullName>
    </submittedName>
</protein>
<reference evidence="1 2" key="1">
    <citation type="submission" date="2013-06" db="EMBL/GenBank/DDBJ databases">
        <authorList>
            <person name="Walk S."/>
            <person name="Aronoff D."/>
            <person name="Young V.Y."/>
            <person name="Marsh J."/>
            <person name="Harrison L."/>
            <person name="Daugherty S.C."/>
            <person name="Shefchek K.A."/>
            <person name="Hine E.E."/>
            <person name="Tallon L.J."/>
            <person name="Sadzewicz L.K."/>
            <person name="Rasko D.A."/>
        </authorList>
    </citation>
    <scope>NUCLEOTIDE SEQUENCE [LARGE SCALE GENOMIC DNA]</scope>
    <source>
        <strain evidence="1 2">ATCC 638</strain>
    </source>
</reference>
<comment type="caution">
    <text evidence="1">The sequence shown here is derived from an EMBL/GenBank/DDBJ whole genome shotgun (WGS) entry which is preliminary data.</text>
</comment>
<dbReference type="EMBL" id="AVNC01000015">
    <property type="protein sequence ID" value="EQK43667.1"/>
    <property type="molecule type" value="Genomic_DNA"/>
</dbReference>
<proteinExistence type="predicted"/>
<dbReference type="Proteomes" id="UP000015688">
    <property type="component" value="Unassembled WGS sequence"/>
</dbReference>